<dbReference type="InParanoid" id="A0A1I5EXR0"/>
<dbReference type="GO" id="GO:0003677">
    <property type="term" value="F:DNA binding"/>
    <property type="evidence" value="ECO:0007669"/>
    <property type="project" value="InterPro"/>
</dbReference>
<dbReference type="InterPro" id="IPR027417">
    <property type="entry name" value="P-loop_NTPase"/>
</dbReference>
<dbReference type="Proteomes" id="UP000183413">
    <property type="component" value="Unassembled WGS sequence"/>
</dbReference>
<dbReference type="PROSITE" id="PS50043">
    <property type="entry name" value="HTH_LUXR_2"/>
    <property type="match status" value="1"/>
</dbReference>
<dbReference type="InterPro" id="IPR016032">
    <property type="entry name" value="Sig_transdc_resp-reg_C-effctor"/>
</dbReference>
<feature type="domain" description="HTH luxR-type" evidence="3">
    <location>
        <begin position="875"/>
        <end position="940"/>
    </location>
</feature>
<dbReference type="SUPFAM" id="SSF46894">
    <property type="entry name" value="C-terminal effector domain of the bipartite response regulators"/>
    <property type="match status" value="1"/>
</dbReference>
<proteinExistence type="predicted"/>
<evidence type="ECO:0000256" key="2">
    <source>
        <dbReference type="ARBA" id="ARBA00022840"/>
    </source>
</evidence>
<reference evidence="4 5" key="1">
    <citation type="submission" date="2016-10" db="EMBL/GenBank/DDBJ databases">
        <authorList>
            <person name="de Groot N.N."/>
        </authorList>
    </citation>
    <scope>NUCLEOTIDE SEQUENCE [LARGE SCALE GENOMIC DNA]</scope>
    <source>
        <strain evidence="4 5">DSM 43067</strain>
    </source>
</reference>
<dbReference type="GO" id="GO:0005524">
    <property type="term" value="F:ATP binding"/>
    <property type="evidence" value="ECO:0007669"/>
    <property type="project" value="UniProtKB-KW"/>
</dbReference>
<dbReference type="InterPro" id="IPR041664">
    <property type="entry name" value="AAA_16"/>
</dbReference>
<name>A0A1I5EXR0_9ACTN</name>
<dbReference type="PRINTS" id="PR00038">
    <property type="entry name" value="HTHLUXR"/>
</dbReference>
<dbReference type="STRING" id="1993.SAMN04489713_104330"/>
<dbReference type="Pfam" id="PF00196">
    <property type="entry name" value="GerE"/>
    <property type="match status" value="1"/>
</dbReference>
<dbReference type="AlphaFoldDB" id="A0A1I5EXR0"/>
<dbReference type="SUPFAM" id="SSF52540">
    <property type="entry name" value="P-loop containing nucleoside triphosphate hydrolases"/>
    <property type="match status" value="1"/>
</dbReference>
<dbReference type="GO" id="GO:0006355">
    <property type="term" value="P:regulation of DNA-templated transcription"/>
    <property type="evidence" value="ECO:0007669"/>
    <property type="project" value="InterPro"/>
</dbReference>
<protein>
    <submittedName>
        <fullName evidence="4">Regulatory protein, luxR family</fullName>
    </submittedName>
</protein>
<dbReference type="GO" id="GO:0005737">
    <property type="term" value="C:cytoplasm"/>
    <property type="evidence" value="ECO:0007669"/>
    <property type="project" value="TreeGrafter"/>
</dbReference>
<dbReference type="Pfam" id="PF13191">
    <property type="entry name" value="AAA_16"/>
    <property type="match status" value="1"/>
</dbReference>
<accession>A0A1I5EXR0</accession>
<dbReference type="CDD" id="cd06170">
    <property type="entry name" value="LuxR_C_like"/>
    <property type="match status" value="1"/>
</dbReference>
<evidence type="ECO:0000259" key="3">
    <source>
        <dbReference type="PROSITE" id="PS50043"/>
    </source>
</evidence>
<evidence type="ECO:0000313" key="5">
    <source>
        <dbReference type="Proteomes" id="UP000183413"/>
    </source>
</evidence>
<dbReference type="GO" id="GO:0004016">
    <property type="term" value="F:adenylate cyclase activity"/>
    <property type="evidence" value="ECO:0007669"/>
    <property type="project" value="TreeGrafter"/>
</dbReference>
<dbReference type="PANTHER" id="PTHR16305:SF35">
    <property type="entry name" value="TRANSCRIPTIONAL ACTIVATOR DOMAIN"/>
    <property type="match status" value="1"/>
</dbReference>
<keyword evidence="1" id="KW-0547">Nucleotide-binding</keyword>
<evidence type="ECO:0000313" key="4">
    <source>
        <dbReference type="EMBL" id="SFO16203.1"/>
    </source>
</evidence>
<dbReference type="EMBL" id="FOVH01000004">
    <property type="protein sequence ID" value="SFO16203.1"/>
    <property type="molecule type" value="Genomic_DNA"/>
</dbReference>
<sequence length="944" mass="98951">MHRAAAAEHPGGMASINESSAVREAVYGRAAEQEIVGNLLRRARRGAGGVVLVDGEQGSGKSLLLRDSIDEAAEQGFSLAAAAADQVGQAIELFALRAALHESFAELNADDDGHAPQHVTERSIASIRACLERRAATAPVLVCLDDLHWASSATLAALRTLPGDLDDRPIAWLLARSSAPPRIADHLFGLLEKDGAVRVALGALGQDAVEAMLADAFGAVPDRALADLARGAAGNPALVAGLIGGLRDEEGVQIIGGRAALTSSRLPRRVYELAQRRLDDLGKDARQLLVTAAVLGPAFRLADAAEMLGRTPAALLPAIEETMDAAITTATEDAFTFRHELLCRALGEMTPQPARTALHLQYGRILLADGRSAEGAAGHLLQGARPADRAALAGLDEAAVQVRGSAPRVAADLTVRALELTLPGDPAALPRTVAAAEALTAAGRLERADRIVRGLLARPLPPETEDRLRCALSSLLCAMGRPKEAAGQAETVLARPGLAASLRDQALTAHLQALTGLRDELTCPAADAVLALPGRHDGHTATAALVARAVVECDDGRVGEGLEVLRQAVRHETGSSCDARHVQPLLALAAALIDLRRLGEAEKILCAADVPALRNLPAGAVVSLLRGRVHRAAGRLADAATEAGAAVAAAETLGAHGYAATAHCVLAMIELRRGDIAAATRHLAARPAAGPQFADIYARAESLLAEAQLTEAVDGPAAALGHLRRLRVDLHARPGLLLGDPTAAAWLARTALAAGDHGLAAATADAAQRLADAHPDHPALTAAAAHGRGVAHRDPACLAQATAQHSSAWDTASAAEDLGVLHGDQRDQDRAIHRLKEALDGYRQVGADRDQARVRRRLRELGIRHRHWTSLPGKAVTGWNSLTRTEQTVAELVAQGLNNKQVAGRMYISPHTVAHHLRQAFRKLSIASRVELTRIVIERTARHP</sequence>
<dbReference type="eggNOG" id="COG2909">
    <property type="taxonomic scope" value="Bacteria"/>
</dbReference>
<dbReference type="PANTHER" id="PTHR16305">
    <property type="entry name" value="TESTICULAR SOLUBLE ADENYLYL CYCLASE"/>
    <property type="match status" value="1"/>
</dbReference>
<dbReference type="InterPro" id="IPR000792">
    <property type="entry name" value="Tscrpt_reg_LuxR_C"/>
</dbReference>
<organism evidence="4 5">
    <name type="scientific">Actinomadura madurae</name>
    <dbReference type="NCBI Taxonomy" id="1993"/>
    <lineage>
        <taxon>Bacteria</taxon>
        <taxon>Bacillati</taxon>
        <taxon>Actinomycetota</taxon>
        <taxon>Actinomycetes</taxon>
        <taxon>Streptosporangiales</taxon>
        <taxon>Thermomonosporaceae</taxon>
        <taxon>Actinomadura</taxon>
    </lineage>
</organism>
<gene>
    <name evidence="4" type="ORF">SAMN04489713_104330</name>
</gene>
<dbReference type="Gene3D" id="1.10.10.10">
    <property type="entry name" value="Winged helix-like DNA-binding domain superfamily/Winged helix DNA-binding domain"/>
    <property type="match status" value="1"/>
</dbReference>
<dbReference type="InterPro" id="IPR036388">
    <property type="entry name" value="WH-like_DNA-bd_sf"/>
</dbReference>
<evidence type="ECO:0000256" key="1">
    <source>
        <dbReference type="ARBA" id="ARBA00022741"/>
    </source>
</evidence>
<dbReference type="SMART" id="SM00421">
    <property type="entry name" value="HTH_LUXR"/>
    <property type="match status" value="1"/>
</dbReference>
<keyword evidence="2" id="KW-0067">ATP-binding</keyword>
<keyword evidence="5" id="KW-1185">Reference proteome</keyword>
<dbReference type="InterPro" id="IPR011990">
    <property type="entry name" value="TPR-like_helical_dom_sf"/>
</dbReference>
<dbReference type="Gene3D" id="1.25.40.10">
    <property type="entry name" value="Tetratricopeptide repeat domain"/>
    <property type="match status" value="1"/>
</dbReference>